<dbReference type="Pfam" id="PF00174">
    <property type="entry name" value="Oxidored_molyb"/>
    <property type="match status" value="1"/>
</dbReference>
<evidence type="ECO:0000256" key="1">
    <source>
        <dbReference type="SAM" id="MobiDB-lite"/>
    </source>
</evidence>
<feature type="transmembrane region" description="Helical" evidence="2">
    <location>
        <begin position="157"/>
        <end position="179"/>
    </location>
</feature>
<dbReference type="InterPro" id="IPR014756">
    <property type="entry name" value="Ig_E-set"/>
</dbReference>
<keyword evidence="2" id="KW-1133">Transmembrane helix</keyword>
<keyword evidence="2" id="KW-0472">Membrane</keyword>
<evidence type="ECO:0000256" key="3">
    <source>
        <dbReference type="SAM" id="SignalP"/>
    </source>
</evidence>
<dbReference type="InterPro" id="IPR000572">
    <property type="entry name" value="OxRdtase_Mopterin-bd_dom"/>
</dbReference>
<comment type="caution">
    <text evidence="5">The sequence shown here is derived from an EMBL/GenBank/DDBJ whole genome shotgun (WGS) entry which is preliminary data.</text>
</comment>
<accession>A0ABU3WKL4</accession>
<feature type="chain" id="PRO_5045135854" evidence="3">
    <location>
        <begin position="24"/>
        <end position="511"/>
    </location>
</feature>
<dbReference type="PANTHER" id="PTHR19372">
    <property type="entry name" value="SULFITE REDUCTASE"/>
    <property type="match status" value="1"/>
</dbReference>
<feature type="transmembrane region" description="Helical" evidence="2">
    <location>
        <begin position="112"/>
        <end position="137"/>
    </location>
</feature>
<evidence type="ECO:0000256" key="2">
    <source>
        <dbReference type="SAM" id="Phobius"/>
    </source>
</evidence>
<keyword evidence="3" id="KW-0732">Signal</keyword>
<dbReference type="InterPro" id="IPR036374">
    <property type="entry name" value="OxRdtase_Mopterin-bd_sf"/>
</dbReference>
<sequence length="511" mass="54077">MLSRAGAGVVAAGLVLGLGELLAATTGPDASPYFAVGATTVDRAPAWAREFAIGTFGTADKPALFVGMSVLLATCAVVAGLIERPRRPYGGALLAALGAVGVYAVLNRPGATASAAVPTVIAVVAGMLFLQFAIRVLWTPRRGGGPSSSSGIDRRRFLAVLGAGAAVAVAAGAAGRYLGDRLAQVLEDRSRFRVPLAADAAPVVPSGSDLTTGPRAVPGATSFVTTNRDFYRIDTALQVPRLTTADWRLRVHGMVDGETTLTWDDLAGFEVVERLVTLTCVSNEIGGDLAGNARWTGYRMSEILDRVGVRPDADMLLSTSVDGFTVGTPVAVVRDGRDALLAVAMNGEPLPLEHGYPARQVVPGLYGYVSATKWVVDWELTRFDRAQAYWTQRGWAPQGPIRTASRIDVPAPFARITAGPVVVAGTAWAQHRGIGRVEIRVDGGPWQETEPATEYSADTWRQWRWVWDASPGEHRLEVRAVDGTGAVQDEQRRPPVPDGATGLHSRTVTVG</sequence>
<dbReference type="Proteomes" id="UP001275440">
    <property type="component" value="Unassembled WGS sequence"/>
</dbReference>
<dbReference type="PANTHER" id="PTHR19372:SF7">
    <property type="entry name" value="SULFITE OXIDASE, MITOCHONDRIAL"/>
    <property type="match status" value="1"/>
</dbReference>
<evidence type="ECO:0000313" key="5">
    <source>
        <dbReference type="EMBL" id="MDV2474534.1"/>
    </source>
</evidence>
<evidence type="ECO:0000313" key="6">
    <source>
        <dbReference type="Proteomes" id="UP001275440"/>
    </source>
</evidence>
<feature type="region of interest" description="Disordered" evidence="1">
    <location>
        <begin position="483"/>
        <end position="511"/>
    </location>
</feature>
<organism evidence="5 6">
    <name type="scientific">Rhodococcus zopfii</name>
    <dbReference type="NCBI Taxonomy" id="43772"/>
    <lineage>
        <taxon>Bacteria</taxon>
        <taxon>Bacillati</taxon>
        <taxon>Actinomycetota</taxon>
        <taxon>Actinomycetes</taxon>
        <taxon>Mycobacteriales</taxon>
        <taxon>Nocardiaceae</taxon>
        <taxon>Rhodococcus</taxon>
    </lineage>
</organism>
<feature type="transmembrane region" description="Helical" evidence="2">
    <location>
        <begin position="89"/>
        <end position="106"/>
    </location>
</feature>
<keyword evidence="2" id="KW-0812">Transmembrane</keyword>
<reference evidence="5 6" key="1">
    <citation type="submission" date="2019-10" db="EMBL/GenBank/DDBJ databases">
        <title>Draft Genome Assembly of Rhodococcus zopfii DSM44189.</title>
        <authorList>
            <person name="Sutton J.M."/>
            <person name="Akob D.M."/>
            <person name="Bushman T.J."/>
        </authorList>
    </citation>
    <scope>NUCLEOTIDE SEQUENCE [LARGE SCALE GENOMIC DNA]</scope>
    <source>
        <strain evidence="5 6">DSM 44189</strain>
    </source>
</reference>
<proteinExistence type="predicted"/>
<feature type="transmembrane region" description="Helical" evidence="2">
    <location>
        <begin position="63"/>
        <end position="82"/>
    </location>
</feature>
<evidence type="ECO:0000259" key="4">
    <source>
        <dbReference type="Pfam" id="PF00174"/>
    </source>
</evidence>
<keyword evidence="6" id="KW-1185">Reference proteome</keyword>
<gene>
    <name evidence="5" type="ORF">F8M49_02270</name>
</gene>
<name>A0ABU3WKL4_9NOCA</name>
<dbReference type="EMBL" id="WBMO01000001">
    <property type="protein sequence ID" value="MDV2474534.1"/>
    <property type="molecule type" value="Genomic_DNA"/>
</dbReference>
<dbReference type="Gene3D" id="3.90.420.10">
    <property type="entry name" value="Oxidoreductase, molybdopterin-binding domain"/>
    <property type="match status" value="1"/>
</dbReference>
<dbReference type="SUPFAM" id="SSF81296">
    <property type="entry name" value="E set domains"/>
    <property type="match status" value="1"/>
</dbReference>
<feature type="signal peptide" evidence="3">
    <location>
        <begin position="1"/>
        <end position="23"/>
    </location>
</feature>
<feature type="domain" description="Oxidoreductase molybdopterin-binding" evidence="4">
    <location>
        <begin position="237"/>
        <end position="389"/>
    </location>
</feature>
<protein>
    <submittedName>
        <fullName evidence="5">Molybdopterin-dependent oxidoreductase</fullName>
    </submittedName>
</protein>
<dbReference type="Gene3D" id="2.60.40.650">
    <property type="match status" value="1"/>
</dbReference>
<dbReference type="SUPFAM" id="SSF56524">
    <property type="entry name" value="Oxidoreductase molybdopterin-binding domain"/>
    <property type="match status" value="1"/>
</dbReference>